<evidence type="ECO:0000256" key="2">
    <source>
        <dbReference type="ARBA" id="ARBA00022748"/>
    </source>
</evidence>
<dbReference type="InterPro" id="IPR050553">
    <property type="entry name" value="Thioredoxin_ResA/DsbE_sf"/>
</dbReference>
<dbReference type="CDD" id="cd02966">
    <property type="entry name" value="TlpA_like_family"/>
    <property type="match status" value="1"/>
</dbReference>
<dbReference type="Proteomes" id="UP000033900">
    <property type="component" value="Unassembled WGS sequence"/>
</dbReference>
<keyword evidence="4" id="KW-1015">Disulfide bond</keyword>
<dbReference type="GO" id="GO:0017004">
    <property type="term" value="P:cytochrome complex assembly"/>
    <property type="evidence" value="ECO:0007669"/>
    <property type="project" value="UniProtKB-KW"/>
</dbReference>
<organism evidence="7 8">
    <name type="scientific">Microbacterium hydrocarbonoxydans</name>
    <dbReference type="NCBI Taxonomy" id="273678"/>
    <lineage>
        <taxon>Bacteria</taxon>
        <taxon>Bacillati</taxon>
        <taxon>Actinomycetota</taxon>
        <taxon>Actinomycetes</taxon>
        <taxon>Micrococcales</taxon>
        <taxon>Microbacteriaceae</taxon>
        <taxon>Microbacterium</taxon>
    </lineage>
</organism>
<dbReference type="STRING" id="273678.RS84_02271"/>
<dbReference type="GO" id="GO:0016491">
    <property type="term" value="F:oxidoreductase activity"/>
    <property type="evidence" value="ECO:0007669"/>
    <property type="project" value="InterPro"/>
</dbReference>
<name>A0A0M2HL46_9MICO</name>
<dbReference type="InterPro" id="IPR013766">
    <property type="entry name" value="Thioredoxin_domain"/>
</dbReference>
<dbReference type="RefSeq" id="WP_200892016.1">
    <property type="nucleotide sequence ID" value="NZ_JYJB01000009.1"/>
</dbReference>
<dbReference type="PANTHER" id="PTHR42852:SF6">
    <property type="entry name" value="THIOL:DISULFIDE INTERCHANGE PROTEIN DSBE"/>
    <property type="match status" value="1"/>
</dbReference>
<dbReference type="InterPro" id="IPR000866">
    <property type="entry name" value="AhpC/TSA"/>
</dbReference>
<gene>
    <name evidence="7" type="primary">resA</name>
    <name evidence="7" type="ORF">RS84_02271</name>
</gene>
<evidence type="ECO:0000256" key="5">
    <source>
        <dbReference type="ARBA" id="ARBA00023284"/>
    </source>
</evidence>
<feature type="domain" description="Thioredoxin" evidence="6">
    <location>
        <begin position="35"/>
        <end position="213"/>
    </location>
</feature>
<dbReference type="GO" id="GO:0016209">
    <property type="term" value="F:antioxidant activity"/>
    <property type="evidence" value="ECO:0007669"/>
    <property type="project" value="InterPro"/>
</dbReference>
<dbReference type="InterPro" id="IPR017937">
    <property type="entry name" value="Thioredoxin_CS"/>
</dbReference>
<dbReference type="PROSITE" id="PS51352">
    <property type="entry name" value="THIOREDOXIN_2"/>
    <property type="match status" value="1"/>
</dbReference>
<dbReference type="EMBL" id="JYJB01000009">
    <property type="protein sequence ID" value="KJL47477.1"/>
    <property type="molecule type" value="Genomic_DNA"/>
</dbReference>
<evidence type="ECO:0000313" key="8">
    <source>
        <dbReference type="Proteomes" id="UP000033900"/>
    </source>
</evidence>
<evidence type="ECO:0000256" key="3">
    <source>
        <dbReference type="ARBA" id="ARBA00022968"/>
    </source>
</evidence>
<keyword evidence="3" id="KW-0812">Transmembrane</keyword>
<dbReference type="PANTHER" id="PTHR42852">
    <property type="entry name" value="THIOL:DISULFIDE INTERCHANGE PROTEIN DSBE"/>
    <property type="match status" value="1"/>
</dbReference>
<comment type="subcellular location">
    <subcellularLocation>
        <location evidence="1">Cell envelope</location>
    </subcellularLocation>
</comment>
<dbReference type="GO" id="GO:0030313">
    <property type="term" value="C:cell envelope"/>
    <property type="evidence" value="ECO:0007669"/>
    <property type="project" value="UniProtKB-SubCell"/>
</dbReference>
<keyword evidence="5" id="KW-0676">Redox-active center</keyword>
<protein>
    <submittedName>
        <fullName evidence="7">Thiol-disulfide oxidoreductase ResA</fullName>
    </submittedName>
</protein>
<proteinExistence type="predicted"/>
<comment type="caution">
    <text evidence="7">The sequence shown here is derived from an EMBL/GenBank/DDBJ whole genome shotgun (WGS) entry which is preliminary data.</text>
</comment>
<keyword evidence="2" id="KW-0201">Cytochrome c-type biogenesis</keyword>
<dbReference type="SUPFAM" id="SSF52833">
    <property type="entry name" value="Thioredoxin-like"/>
    <property type="match status" value="1"/>
</dbReference>
<dbReference type="Pfam" id="PF00578">
    <property type="entry name" value="AhpC-TSA"/>
    <property type="match status" value="1"/>
</dbReference>
<accession>A0A0M2HL46</accession>
<dbReference type="InterPro" id="IPR036249">
    <property type="entry name" value="Thioredoxin-like_sf"/>
</dbReference>
<dbReference type="PATRIC" id="fig|273678.4.peg.2273"/>
<evidence type="ECO:0000256" key="4">
    <source>
        <dbReference type="ARBA" id="ARBA00023157"/>
    </source>
</evidence>
<dbReference type="PROSITE" id="PS00194">
    <property type="entry name" value="THIOREDOXIN_1"/>
    <property type="match status" value="1"/>
</dbReference>
<reference evidence="7 8" key="1">
    <citation type="submission" date="2015-02" db="EMBL/GenBank/DDBJ databases">
        <title>Draft genome sequences of ten Microbacterium spp. with emphasis on heavy metal contaminated environments.</title>
        <authorList>
            <person name="Corretto E."/>
        </authorList>
    </citation>
    <scope>NUCLEOTIDE SEQUENCE [LARGE SCALE GENOMIC DNA]</scope>
    <source>
        <strain evidence="7 8">SA35</strain>
    </source>
</reference>
<dbReference type="Gene3D" id="3.40.30.10">
    <property type="entry name" value="Glutaredoxin"/>
    <property type="match status" value="1"/>
</dbReference>
<keyword evidence="3" id="KW-0735">Signal-anchor</keyword>
<evidence type="ECO:0000313" key="7">
    <source>
        <dbReference type="EMBL" id="KJL47477.1"/>
    </source>
</evidence>
<evidence type="ECO:0000256" key="1">
    <source>
        <dbReference type="ARBA" id="ARBA00004196"/>
    </source>
</evidence>
<keyword evidence="8" id="KW-1185">Reference proteome</keyword>
<evidence type="ECO:0000259" key="6">
    <source>
        <dbReference type="PROSITE" id="PS51352"/>
    </source>
</evidence>
<dbReference type="AlphaFoldDB" id="A0A0M2HL46"/>
<sequence length="216" mass="22557">MPVAPLVNPIRSGRRSRIRLVRGAIGAALAAVVAVGLTACAPDPVSDSFLSGDNNGYVAADGAIVEIPVAERGEPVDFGGVTEAGEKFSSADTAGQVTVVNFWYAGCAPCRVEADFLETVWQKFDGQGVSFIGVNTRDQADTAKAFSDEYSITYPSLIDVDTAEAKLAFAEAVPIQATPTTLVLDKQGRVAARIIGPIDSPSILSTLVKDALAEKL</sequence>